<evidence type="ECO:0000256" key="2">
    <source>
        <dbReference type="ARBA" id="ARBA00022722"/>
    </source>
</evidence>
<feature type="binding site" evidence="7">
    <location>
        <position position="131"/>
    </location>
    <ligand>
        <name>Zn(2+)</name>
        <dbReference type="ChEBI" id="CHEBI:29105"/>
        <note>catalytic</note>
    </ligand>
</feature>
<evidence type="ECO:0000256" key="4">
    <source>
        <dbReference type="ARBA" id="ARBA00022759"/>
    </source>
</evidence>
<comment type="function">
    <text evidence="7">Single strand-specific metallo-endoribonuclease involved in late-stage 70S ribosome quality control and in maturation of the 3' terminus of the 16S rRNA.</text>
</comment>
<gene>
    <name evidence="7 8" type="primary">ybeY</name>
    <name evidence="8" type="ORF">GCM10007875_20030</name>
</gene>
<feature type="binding site" evidence="7">
    <location>
        <position position="121"/>
    </location>
    <ligand>
        <name>Zn(2+)</name>
        <dbReference type="ChEBI" id="CHEBI:29105"/>
        <note>catalytic</note>
    </ligand>
</feature>
<proteinExistence type="inferred from homology"/>
<dbReference type="InterPro" id="IPR020549">
    <property type="entry name" value="YbeY_CS"/>
</dbReference>
<reference evidence="9" key="1">
    <citation type="journal article" date="2019" name="Int. J. Syst. Evol. Microbiol.">
        <title>The Global Catalogue of Microorganisms (GCM) 10K type strain sequencing project: providing services to taxonomists for standard genome sequencing and annotation.</title>
        <authorList>
            <consortium name="The Broad Institute Genomics Platform"/>
            <consortium name="The Broad Institute Genome Sequencing Center for Infectious Disease"/>
            <person name="Wu L."/>
            <person name="Ma J."/>
        </authorList>
    </citation>
    <scope>NUCLEOTIDE SEQUENCE [LARGE SCALE GENOMIC DNA]</scope>
    <source>
        <strain evidence="9">NBRC 105857</strain>
    </source>
</reference>
<dbReference type="RefSeq" id="WP_284281600.1">
    <property type="nucleotide sequence ID" value="NZ_BSOJ01000019.1"/>
</dbReference>
<comment type="cofactor">
    <cofactor evidence="7">
        <name>Zn(2+)</name>
        <dbReference type="ChEBI" id="CHEBI:29105"/>
    </cofactor>
    <text evidence="7">Binds 1 zinc ion.</text>
</comment>
<comment type="subcellular location">
    <subcellularLocation>
        <location evidence="7">Cytoplasm</location>
    </subcellularLocation>
</comment>
<evidence type="ECO:0000256" key="6">
    <source>
        <dbReference type="ARBA" id="ARBA00022833"/>
    </source>
</evidence>
<keyword evidence="5 7" id="KW-0378">Hydrolase</keyword>
<dbReference type="EC" id="3.1.-.-" evidence="7"/>
<keyword evidence="7" id="KW-0963">Cytoplasm</keyword>
<evidence type="ECO:0000313" key="9">
    <source>
        <dbReference type="Proteomes" id="UP001156664"/>
    </source>
</evidence>
<dbReference type="PROSITE" id="PS01306">
    <property type="entry name" value="UPF0054"/>
    <property type="match status" value="1"/>
</dbReference>
<dbReference type="InterPro" id="IPR023091">
    <property type="entry name" value="MetalPrtase_cat_dom_sf_prd"/>
</dbReference>
<evidence type="ECO:0000256" key="3">
    <source>
        <dbReference type="ARBA" id="ARBA00022723"/>
    </source>
</evidence>
<dbReference type="NCBIfam" id="TIGR00043">
    <property type="entry name" value="rRNA maturation RNase YbeY"/>
    <property type="match status" value="1"/>
</dbReference>
<keyword evidence="2 7" id="KW-0540">Nuclease</keyword>
<evidence type="ECO:0000313" key="8">
    <source>
        <dbReference type="EMBL" id="GLR26913.1"/>
    </source>
</evidence>
<dbReference type="EMBL" id="BSOJ01000019">
    <property type="protein sequence ID" value="GLR26913.1"/>
    <property type="molecule type" value="Genomic_DNA"/>
</dbReference>
<keyword evidence="6 7" id="KW-0862">Zinc</keyword>
<name>A0ABQ5YQL8_9BURK</name>
<protein>
    <recommendedName>
        <fullName evidence="7">Endoribonuclease YbeY</fullName>
        <ecNumber evidence="7">3.1.-.-</ecNumber>
    </recommendedName>
</protein>
<dbReference type="Proteomes" id="UP001156664">
    <property type="component" value="Unassembled WGS sequence"/>
</dbReference>
<keyword evidence="3 7" id="KW-0479">Metal-binding</keyword>
<accession>A0ABQ5YQL8</accession>
<dbReference type="PANTHER" id="PTHR46986">
    <property type="entry name" value="ENDORIBONUCLEASE YBEY, CHLOROPLASTIC"/>
    <property type="match status" value="1"/>
</dbReference>
<feature type="binding site" evidence="7">
    <location>
        <position position="125"/>
    </location>
    <ligand>
        <name>Zn(2+)</name>
        <dbReference type="ChEBI" id="CHEBI:29105"/>
        <note>catalytic</note>
    </ligand>
</feature>
<keyword evidence="7" id="KW-0690">Ribosome biogenesis</keyword>
<comment type="similarity">
    <text evidence="1 7">Belongs to the endoribonuclease YbeY family.</text>
</comment>
<evidence type="ECO:0000256" key="1">
    <source>
        <dbReference type="ARBA" id="ARBA00010875"/>
    </source>
</evidence>
<dbReference type="Pfam" id="PF02130">
    <property type="entry name" value="YbeY"/>
    <property type="match status" value="1"/>
</dbReference>
<organism evidence="8 9">
    <name type="scientific">Limnobacter litoralis</name>
    <dbReference type="NCBI Taxonomy" id="481366"/>
    <lineage>
        <taxon>Bacteria</taxon>
        <taxon>Pseudomonadati</taxon>
        <taxon>Pseudomonadota</taxon>
        <taxon>Betaproteobacteria</taxon>
        <taxon>Burkholderiales</taxon>
        <taxon>Burkholderiaceae</taxon>
        <taxon>Limnobacter</taxon>
    </lineage>
</organism>
<comment type="caution">
    <text evidence="8">The sequence shown here is derived from an EMBL/GenBank/DDBJ whole genome shotgun (WGS) entry which is preliminary data.</text>
</comment>
<keyword evidence="7" id="KW-0698">rRNA processing</keyword>
<dbReference type="PANTHER" id="PTHR46986:SF1">
    <property type="entry name" value="ENDORIBONUCLEASE YBEY, CHLOROPLASTIC"/>
    <property type="match status" value="1"/>
</dbReference>
<evidence type="ECO:0000256" key="7">
    <source>
        <dbReference type="HAMAP-Rule" id="MF_00009"/>
    </source>
</evidence>
<keyword evidence="9" id="KW-1185">Reference proteome</keyword>
<dbReference type="HAMAP" id="MF_00009">
    <property type="entry name" value="Endoribonucl_YbeY"/>
    <property type="match status" value="1"/>
</dbReference>
<dbReference type="SUPFAM" id="SSF55486">
    <property type="entry name" value="Metalloproteases ('zincins'), catalytic domain"/>
    <property type="match status" value="1"/>
</dbReference>
<keyword evidence="4 7" id="KW-0255">Endonuclease</keyword>
<evidence type="ECO:0000256" key="5">
    <source>
        <dbReference type="ARBA" id="ARBA00022801"/>
    </source>
</evidence>
<sequence length="163" mass="18232">MSTKPQVSVAIQWATEADHPPFSELSNAQIRRWVRACFADSADITIRMVGETEGRQLNNDFRGKDYATNVLTFPMEMPSLGADSGLPTFMADIVLCTAVVDKEAKEQGKKPLDHFAHLVVHGCLHAQGYVHELESQASLMENKEIEILKRFRISNPYVLEGTK</sequence>
<dbReference type="InterPro" id="IPR002036">
    <property type="entry name" value="YbeY"/>
</dbReference>
<dbReference type="Gene3D" id="3.40.390.30">
    <property type="entry name" value="Metalloproteases ('zincins'), catalytic domain"/>
    <property type="match status" value="1"/>
</dbReference>